<evidence type="ECO:0000256" key="8">
    <source>
        <dbReference type="PIRSR" id="PIRSR602401-1"/>
    </source>
</evidence>
<dbReference type="STRING" id="99656.SAMN05421659_107140"/>
<keyword evidence="10" id="KW-1185">Reference proteome</keyword>
<dbReference type="GO" id="GO:0020037">
    <property type="term" value="F:heme binding"/>
    <property type="evidence" value="ECO:0007669"/>
    <property type="project" value="InterPro"/>
</dbReference>
<dbReference type="SUPFAM" id="SSF48264">
    <property type="entry name" value="Cytochrome P450"/>
    <property type="match status" value="1"/>
</dbReference>
<name>A0A1I0QAW9_9FIRM</name>
<keyword evidence="6 8" id="KW-0408">Iron</keyword>
<dbReference type="GO" id="GO:0004497">
    <property type="term" value="F:monooxygenase activity"/>
    <property type="evidence" value="ECO:0007669"/>
    <property type="project" value="UniProtKB-KW"/>
</dbReference>
<evidence type="ECO:0000313" key="10">
    <source>
        <dbReference type="Proteomes" id="UP000199701"/>
    </source>
</evidence>
<dbReference type="PANTHER" id="PTHR24286:SF24">
    <property type="entry name" value="LANOSTEROL 14-ALPHA DEMETHYLASE"/>
    <property type="match status" value="1"/>
</dbReference>
<dbReference type="PANTHER" id="PTHR24286">
    <property type="entry name" value="CYTOCHROME P450 26"/>
    <property type="match status" value="1"/>
</dbReference>
<dbReference type="GO" id="GO:0005506">
    <property type="term" value="F:iron ion binding"/>
    <property type="evidence" value="ECO:0007669"/>
    <property type="project" value="InterPro"/>
</dbReference>
<comment type="cofactor">
    <cofactor evidence="1 8">
        <name>heme</name>
        <dbReference type="ChEBI" id="CHEBI:30413"/>
    </cofactor>
</comment>
<keyword evidence="3 8" id="KW-0349">Heme</keyword>
<dbReference type="InterPro" id="IPR001128">
    <property type="entry name" value="Cyt_P450"/>
</dbReference>
<organism evidence="9 10">
    <name type="scientific">[Clostridium] fimetarium</name>
    <dbReference type="NCBI Taxonomy" id="99656"/>
    <lineage>
        <taxon>Bacteria</taxon>
        <taxon>Bacillati</taxon>
        <taxon>Bacillota</taxon>
        <taxon>Clostridia</taxon>
        <taxon>Lachnospirales</taxon>
        <taxon>Lachnospiraceae</taxon>
    </lineage>
</organism>
<evidence type="ECO:0000256" key="4">
    <source>
        <dbReference type="ARBA" id="ARBA00022723"/>
    </source>
</evidence>
<dbReference type="Pfam" id="PF00067">
    <property type="entry name" value="p450"/>
    <property type="match status" value="1"/>
</dbReference>
<dbReference type="GO" id="GO:0016705">
    <property type="term" value="F:oxidoreductase activity, acting on paired donors, with incorporation or reduction of molecular oxygen"/>
    <property type="evidence" value="ECO:0007669"/>
    <property type="project" value="InterPro"/>
</dbReference>
<evidence type="ECO:0000256" key="7">
    <source>
        <dbReference type="ARBA" id="ARBA00023033"/>
    </source>
</evidence>
<evidence type="ECO:0000313" key="9">
    <source>
        <dbReference type="EMBL" id="SEW24040.1"/>
    </source>
</evidence>
<dbReference type="EMBL" id="FOJI01000007">
    <property type="protein sequence ID" value="SEW24040.1"/>
    <property type="molecule type" value="Genomic_DNA"/>
</dbReference>
<sequence length="418" mass="48551">MNEIKKIPCDKTIDNSLLLLFEGYPFIQNRCKRYQTDIFKTRLLGQKVICMSGEEAAKAFYDDAHFTRKNVAPKRIQKTLFGKNGVQGLDGRAHKERKEIFMSIINYENLKTLIQYTREQWEINTKKWNNKDIVLFDEAQIIMCQVACRWAGVPLKSTEVTQRARDLGKMIDGFGGVGLRYWEGKCARKNSEKWIADIITKIRSQKISPQKCTAAYTIAWHRDGNNRILSTQIAAVELLNIIRPIVAIATYITFGALAIHKNPACRLNLRSNTNDYRQLFVQEVRRFYPFTPFVGAKVRKSFIWKNYFLDKGTLVLLDVYGTNHSEKSWSNPNEFIPERFINWNDNRFSFIPQGGGDYANGHRCPGELLTIEIMKESFDFLAKNLSYKVPKQNFNYPLCRIPTLPKSRFIIKRVMQIN</sequence>
<dbReference type="RefSeq" id="WP_092453748.1">
    <property type="nucleotide sequence ID" value="NZ_FOJI01000007.1"/>
</dbReference>
<feature type="binding site" description="axial binding residue" evidence="8">
    <location>
        <position position="364"/>
    </location>
    <ligand>
        <name>heme</name>
        <dbReference type="ChEBI" id="CHEBI:30413"/>
    </ligand>
    <ligandPart>
        <name>Fe</name>
        <dbReference type="ChEBI" id="CHEBI:18248"/>
    </ligandPart>
</feature>
<evidence type="ECO:0000256" key="5">
    <source>
        <dbReference type="ARBA" id="ARBA00023002"/>
    </source>
</evidence>
<dbReference type="OrthoDB" id="9764248at2"/>
<evidence type="ECO:0000256" key="3">
    <source>
        <dbReference type="ARBA" id="ARBA00022617"/>
    </source>
</evidence>
<dbReference type="CDD" id="cd11067">
    <property type="entry name" value="CYP152"/>
    <property type="match status" value="1"/>
</dbReference>
<dbReference type="GO" id="GO:0016125">
    <property type="term" value="P:sterol metabolic process"/>
    <property type="evidence" value="ECO:0007669"/>
    <property type="project" value="TreeGrafter"/>
</dbReference>
<evidence type="ECO:0000256" key="6">
    <source>
        <dbReference type="ARBA" id="ARBA00023004"/>
    </source>
</evidence>
<dbReference type="Proteomes" id="UP000199701">
    <property type="component" value="Unassembled WGS sequence"/>
</dbReference>
<dbReference type="Gene3D" id="1.10.630.10">
    <property type="entry name" value="Cytochrome P450"/>
    <property type="match status" value="1"/>
</dbReference>
<protein>
    <submittedName>
        <fullName evidence="9">Fatty-acid peroxygenase</fullName>
    </submittedName>
</protein>
<keyword evidence="7" id="KW-0503">Monooxygenase</keyword>
<dbReference type="InterPro" id="IPR002401">
    <property type="entry name" value="Cyt_P450_E_grp-I"/>
</dbReference>
<evidence type="ECO:0000256" key="1">
    <source>
        <dbReference type="ARBA" id="ARBA00001971"/>
    </source>
</evidence>
<comment type="similarity">
    <text evidence="2">Belongs to the cytochrome P450 family.</text>
</comment>
<accession>A0A1I0QAW9</accession>
<gene>
    <name evidence="9" type="ORF">SAMN05421659_107140</name>
</gene>
<evidence type="ECO:0000256" key="2">
    <source>
        <dbReference type="ARBA" id="ARBA00010617"/>
    </source>
</evidence>
<dbReference type="InterPro" id="IPR036396">
    <property type="entry name" value="Cyt_P450_sf"/>
</dbReference>
<proteinExistence type="inferred from homology"/>
<dbReference type="AlphaFoldDB" id="A0A1I0QAW9"/>
<keyword evidence="4 8" id="KW-0479">Metal-binding</keyword>
<keyword evidence="5" id="KW-0560">Oxidoreductase</keyword>
<reference evidence="9 10" key="1">
    <citation type="submission" date="2016-10" db="EMBL/GenBank/DDBJ databases">
        <authorList>
            <person name="de Groot N.N."/>
        </authorList>
    </citation>
    <scope>NUCLEOTIDE SEQUENCE [LARGE SCALE GENOMIC DNA]</scope>
    <source>
        <strain evidence="9 10">DSM 9179</strain>
    </source>
</reference>
<dbReference type="PRINTS" id="PR00463">
    <property type="entry name" value="EP450I"/>
</dbReference>